<dbReference type="Gene3D" id="2.40.10.270">
    <property type="entry name" value="Bacteriophage SPP1 head-tail adaptor protein"/>
    <property type="match status" value="1"/>
</dbReference>
<dbReference type="Proteomes" id="UP001149009">
    <property type="component" value="Unassembled WGS sequence"/>
</dbReference>
<sequence length="114" mass="12991">MTSREPYRAQRIGNLREHVTLLERVEESDGQGGTTVTWHEIGPIAARVEPLKGEERVIAGRLASPYDVAVHIRYRDDVRTGWRLVYRGETLDITSLRNLDERKRFLTIDCTGGA</sequence>
<gene>
    <name evidence="1" type="ORF">NYR54_17440</name>
</gene>
<keyword evidence="2" id="KW-1185">Reference proteome</keyword>
<evidence type="ECO:0000313" key="1">
    <source>
        <dbReference type="EMBL" id="MCT8992048.1"/>
    </source>
</evidence>
<dbReference type="NCBIfam" id="TIGR01563">
    <property type="entry name" value="gp16_SPP1"/>
    <property type="match status" value="1"/>
</dbReference>
<dbReference type="EMBL" id="JAODNV010000023">
    <property type="protein sequence ID" value="MCT8992048.1"/>
    <property type="molecule type" value="Genomic_DNA"/>
</dbReference>
<dbReference type="InterPro" id="IPR038666">
    <property type="entry name" value="SSP1_head-tail_sf"/>
</dbReference>
<name>A0A9X3B7P9_9HYPH</name>
<reference evidence="1" key="1">
    <citation type="submission" date="2022-08" db="EMBL/GenBank/DDBJ databases">
        <title>Chelativorans sichuanense sp. nov., a paraffin oil-degrading bacterium isolated from a mixture of oil-based drill cuttings and paddy soil.</title>
        <authorList>
            <person name="Yu J."/>
            <person name="Liu H."/>
            <person name="Chen Q."/>
        </authorList>
    </citation>
    <scope>NUCLEOTIDE SEQUENCE</scope>
    <source>
        <strain evidence="1">SCAU 2101</strain>
    </source>
</reference>
<dbReference type="InterPro" id="IPR008767">
    <property type="entry name" value="Phage_SPP1_head-tail_adaptor"/>
</dbReference>
<dbReference type="Pfam" id="PF05521">
    <property type="entry name" value="Phage_HCP"/>
    <property type="match status" value="1"/>
</dbReference>
<dbReference type="RefSeq" id="WP_261517000.1">
    <property type="nucleotide sequence ID" value="NZ_JAODNV010000023.1"/>
</dbReference>
<organism evidence="1 2">
    <name type="scientific">Chelativorans petroleitrophicus</name>
    <dbReference type="NCBI Taxonomy" id="2975484"/>
    <lineage>
        <taxon>Bacteria</taxon>
        <taxon>Pseudomonadati</taxon>
        <taxon>Pseudomonadota</taxon>
        <taxon>Alphaproteobacteria</taxon>
        <taxon>Hyphomicrobiales</taxon>
        <taxon>Phyllobacteriaceae</taxon>
        <taxon>Chelativorans</taxon>
    </lineage>
</organism>
<accession>A0A9X3B7P9</accession>
<evidence type="ECO:0000313" key="2">
    <source>
        <dbReference type="Proteomes" id="UP001149009"/>
    </source>
</evidence>
<proteinExistence type="predicted"/>
<dbReference type="AlphaFoldDB" id="A0A9X3B7P9"/>
<comment type="caution">
    <text evidence="1">The sequence shown here is derived from an EMBL/GenBank/DDBJ whole genome shotgun (WGS) entry which is preliminary data.</text>
</comment>
<protein>
    <submittedName>
        <fullName evidence="1">Phage head closure protein</fullName>
    </submittedName>
</protein>